<feature type="region of interest" description="Disordered" evidence="1">
    <location>
        <begin position="90"/>
        <end position="127"/>
    </location>
</feature>
<dbReference type="Pfam" id="PF13259">
    <property type="entry name" value="clamp_Gag1-like"/>
    <property type="match status" value="1"/>
</dbReference>
<evidence type="ECO:0000259" key="2">
    <source>
        <dbReference type="Pfam" id="PF13259"/>
    </source>
</evidence>
<accession>A0AAN6I2U5</accession>
<name>A0AAN6I2U5_9ASCO</name>
<dbReference type="InterPro" id="IPR025124">
    <property type="entry name" value="Gag1-like_clamp"/>
</dbReference>
<sequence length="226" mass="25797">MDEPEQKEDAVFVGCEPSRLRKTLLKLSFSWASFVSRLRSISEACLESDEITEQLFDDDSDSNSAGVGEYEPVIPSELPREVLANKLANDDKETCSTSSPFTTTRLTSPQSSAVSRGEETSDTRDKEGTLTPFCGGEELWKIQNQQWLKPIAEYATLEGKLELQKRLRSQDLKHHVSSKDYHIIYRNLVIDGRSLKQPMNLRDLLRVVEAGWERNRVQESCHHRPR</sequence>
<organism evidence="3 4">
    <name type="scientific">Ogataea haglerorum</name>
    <dbReference type="NCBI Taxonomy" id="1937702"/>
    <lineage>
        <taxon>Eukaryota</taxon>
        <taxon>Fungi</taxon>
        <taxon>Dikarya</taxon>
        <taxon>Ascomycota</taxon>
        <taxon>Saccharomycotina</taxon>
        <taxon>Pichiomycetes</taxon>
        <taxon>Pichiales</taxon>
        <taxon>Pichiaceae</taxon>
        <taxon>Ogataea</taxon>
    </lineage>
</organism>
<feature type="domain" description="Gag1-like clamp" evidence="2">
    <location>
        <begin position="165"/>
        <end position="215"/>
    </location>
</feature>
<dbReference type="AlphaFoldDB" id="A0AAN6I2U5"/>
<dbReference type="EMBL" id="JAHLUH010000001">
    <property type="protein sequence ID" value="KAG7730519.1"/>
    <property type="molecule type" value="Genomic_DNA"/>
</dbReference>
<proteinExistence type="predicted"/>
<feature type="compositionally biased region" description="Polar residues" evidence="1">
    <location>
        <begin position="95"/>
        <end position="114"/>
    </location>
</feature>
<evidence type="ECO:0000313" key="3">
    <source>
        <dbReference type="EMBL" id="KAG7730519.1"/>
    </source>
</evidence>
<evidence type="ECO:0000256" key="1">
    <source>
        <dbReference type="SAM" id="MobiDB-lite"/>
    </source>
</evidence>
<feature type="compositionally biased region" description="Basic and acidic residues" evidence="1">
    <location>
        <begin position="116"/>
        <end position="127"/>
    </location>
</feature>
<comment type="caution">
    <text evidence="3">The sequence shown here is derived from an EMBL/GenBank/DDBJ whole genome shotgun (WGS) entry which is preliminary data.</text>
</comment>
<gene>
    <name evidence="3" type="ORF">KL933_000314</name>
</gene>
<evidence type="ECO:0000313" key="4">
    <source>
        <dbReference type="Proteomes" id="UP000738402"/>
    </source>
</evidence>
<dbReference type="Proteomes" id="UP000738402">
    <property type="component" value="Unassembled WGS sequence"/>
</dbReference>
<reference evidence="3" key="1">
    <citation type="journal article" date="2021" name="G3 (Bethesda)">
        <title>Genomic diversity, chromosomal rearrangements, and interspecies hybridization in the ogataea polymorpha species complex.</title>
        <authorList>
            <person name="Hanson S.J."/>
            <person name="Cinneide E.O."/>
            <person name="Salzberg L.I."/>
            <person name="Wolfe K.H."/>
            <person name="McGowan J."/>
            <person name="Fitzpatrick D.A."/>
            <person name="Matlin K."/>
        </authorList>
    </citation>
    <scope>NUCLEOTIDE SEQUENCE</scope>
    <source>
        <strain evidence="3">83-405-1</strain>
    </source>
</reference>
<protein>
    <recommendedName>
        <fullName evidence="2">Gag1-like clamp domain-containing protein</fullName>
    </recommendedName>
</protein>